<dbReference type="OrthoDB" id="9782395at2"/>
<dbReference type="PANTHER" id="PTHR30336:SF6">
    <property type="entry name" value="INTEGRAL MEMBRANE PROTEIN"/>
    <property type="match status" value="1"/>
</dbReference>
<evidence type="ECO:0000313" key="3">
    <source>
        <dbReference type="Proteomes" id="UP000198504"/>
    </source>
</evidence>
<dbReference type="InterPro" id="IPR003848">
    <property type="entry name" value="DUF218"/>
</dbReference>
<organism evidence="2 3">
    <name type="scientific">Microlunatus flavus</name>
    <dbReference type="NCBI Taxonomy" id="1036181"/>
    <lineage>
        <taxon>Bacteria</taxon>
        <taxon>Bacillati</taxon>
        <taxon>Actinomycetota</taxon>
        <taxon>Actinomycetes</taxon>
        <taxon>Propionibacteriales</taxon>
        <taxon>Propionibacteriaceae</taxon>
        <taxon>Microlunatus</taxon>
    </lineage>
</organism>
<reference evidence="3" key="1">
    <citation type="submission" date="2016-10" db="EMBL/GenBank/DDBJ databases">
        <authorList>
            <person name="Varghese N."/>
            <person name="Submissions S."/>
        </authorList>
    </citation>
    <scope>NUCLEOTIDE SEQUENCE [LARGE SCALE GENOMIC DNA]</scope>
    <source>
        <strain evidence="3">CGMCC 4.6856</strain>
    </source>
</reference>
<sequence>MPTVTTQARRLRRGLAAVLGLGLLAGAAVVGAVAWVRVTAAGHTHADTDLASVPAAPVALVLGAQVYPSGRPSPFLAGRLDLAKKLFDEGLVRVVLVSGDNMAREYNEPDAMRSYLLDRGMPADKVVADYAGFDTYDSCARAQRIFGVDELLVVTQGYHLPRAVATCRALGLDAHGVGDFSVSGSEAWRRGALRDQLATVKTVWDVVSRRDPVLGQRETSIQRALQD</sequence>
<dbReference type="InterPro" id="IPR051599">
    <property type="entry name" value="Cell_Envelope_Assoc"/>
</dbReference>
<gene>
    <name evidence="2" type="ORF">SAMN05421756_108233</name>
</gene>
<dbReference type="PANTHER" id="PTHR30336">
    <property type="entry name" value="INNER MEMBRANE PROTEIN, PROBABLE PERMEASE"/>
    <property type="match status" value="1"/>
</dbReference>
<accession>A0A1H9LAC0</accession>
<dbReference type="STRING" id="1036181.SAMN05421756_108233"/>
<dbReference type="Pfam" id="PF02698">
    <property type="entry name" value="DUF218"/>
    <property type="match status" value="1"/>
</dbReference>
<dbReference type="AlphaFoldDB" id="A0A1H9LAC0"/>
<dbReference type="RefSeq" id="WP_091184217.1">
    <property type="nucleotide sequence ID" value="NZ_FOFA01000008.1"/>
</dbReference>
<name>A0A1H9LAC0_9ACTN</name>
<dbReference type="EMBL" id="FOFA01000008">
    <property type="protein sequence ID" value="SER08451.1"/>
    <property type="molecule type" value="Genomic_DNA"/>
</dbReference>
<dbReference type="GO" id="GO:0005886">
    <property type="term" value="C:plasma membrane"/>
    <property type="evidence" value="ECO:0007669"/>
    <property type="project" value="TreeGrafter"/>
</dbReference>
<protein>
    <submittedName>
        <fullName evidence="2">Protein SanA, affects membrane permeability for vancomycin</fullName>
    </submittedName>
</protein>
<dbReference type="Proteomes" id="UP000198504">
    <property type="component" value="Unassembled WGS sequence"/>
</dbReference>
<evidence type="ECO:0000259" key="1">
    <source>
        <dbReference type="Pfam" id="PF02698"/>
    </source>
</evidence>
<feature type="domain" description="DUF218" evidence="1">
    <location>
        <begin position="58"/>
        <end position="174"/>
    </location>
</feature>
<proteinExistence type="predicted"/>
<evidence type="ECO:0000313" key="2">
    <source>
        <dbReference type="EMBL" id="SER08451.1"/>
    </source>
</evidence>
<dbReference type="CDD" id="cd06259">
    <property type="entry name" value="YdcF-like"/>
    <property type="match status" value="1"/>
</dbReference>
<keyword evidence="3" id="KW-1185">Reference proteome</keyword>